<evidence type="ECO:0000259" key="3">
    <source>
        <dbReference type="Pfam" id="PF11795"/>
    </source>
</evidence>
<dbReference type="InterPro" id="IPR024534">
    <property type="entry name" value="JetD_C"/>
</dbReference>
<sequence>MSALVPPKDAVVAVRRKIDQKWAEAVCAGLGVGDQVVFSIPLRAGVSTGRAVEQLGHAAWHEWHMQWREFADRLPTGVELVRKVVTIRGVAGEFPATLIADLDGAVSLIAGTRTGAEPLTVDIDRARTLASALRSVGAILTPATLRAVCRLRTADVEVLVSAVTWLRRHPDAGTWTLRQLPVPGMHTKWLDTHGALLRDVAGRDVREEVRPRLTVMHLTYVDPDHAASGRRRHDAWTTGDVHDIAYRPRVVLVVENRDSRLWFPPVRDTIVVEGGGKAAASLLANVPWIRAADHVVYWGDIDADGYTILDQFRAALAEPTPDGAPAKPVTSILMDATDLHHYSEHGVNHDKAGRSLKPSPASLPNLTEPETTAYNTIATAGPTPFRRIEQEAIPLTHAATRLLQILNCQD</sequence>
<feature type="domain" description="DUF3322" evidence="3">
    <location>
        <begin position="14"/>
        <end position="200"/>
    </location>
</feature>
<dbReference type="Pfam" id="PF09983">
    <property type="entry name" value="JetD_C"/>
    <property type="match status" value="1"/>
</dbReference>
<evidence type="ECO:0000256" key="1">
    <source>
        <dbReference type="SAM" id="MobiDB-lite"/>
    </source>
</evidence>
<dbReference type="RefSeq" id="WP_380757107.1">
    <property type="nucleotide sequence ID" value="NZ_JBHSRF010000039.1"/>
</dbReference>
<comment type="caution">
    <text evidence="4">The sequence shown here is derived from an EMBL/GenBank/DDBJ whole genome shotgun (WGS) entry which is preliminary data.</text>
</comment>
<gene>
    <name evidence="4" type="ORF">ACFP1K_24030</name>
</gene>
<accession>A0ABW1NM54</accession>
<dbReference type="InterPro" id="IPR024537">
    <property type="entry name" value="DUF3322"/>
</dbReference>
<evidence type="ECO:0000313" key="4">
    <source>
        <dbReference type="EMBL" id="MFC6084251.1"/>
    </source>
</evidence>
<dbReference type="Pfam" id="PF11795">
    <property type="entry name" value="DUF3322"/>
    <property type="match status" value="1"/>
</dbReference>
<dbReference type="Proteomes" id="UP001596137">
    <property type="component" value="Unassembled WGS sequence"/>
</dbReference>
<feature type="region of interest" description="Disordered" evidence="1">
    <location>
        <begin position="345"/>
        <end position="372"/>
    </location>
</feature>
<evidence type="ECO:0000313" key="5">
    <source>
        <dbReference type="Proteomes" id="UP001596137"/>
    </source>
</evidence>
<keyword evidence="5" id="KW-1185">Reference proteome</keyword>
<dbReference type="EMBL" id="JBHSRF010000039">
    <property type="protein sequence ID" value="MFC6084251.1"/>
    <property type="molecule type" value="Genomic_DNA"/>
</dbReference>
<organism evidence="4 5">
    <name type="scientific">Sphaerisporangium aureirubrum</name>
    <dbReference type="NCBI Taxonomy" id="1544736"/>
    <lineage>
        <taxon>Bacteria</taxon>
        <taxon>Bacillati</taxon>
        <taxon>Actinomycetota</taxon>
        <taxon>Actinomycetes</taxon>
        <taxon>Streptosporangiales</taxon>
        <taxon>Streptosporangiaceae</taxon>
        <taxon>Sphaerisporangium</taxon>
    </lineage>
</organism>
<name>A0ABW1NM54_9ACTN</name>
<evidence type="ECO:0000259" key="2">
    <source>
        <dbReference type="Pfam" id="PF09983"/>
    </source>
</evidence>
<feature type="domain" description="Wadjet protein JetD C-terminal" evidence="2">
    <location>
        <begin position="216"/>
        <end position="400"/>
    </location>
</feature>
<proteinExistence type="predicted"/>
<protein>
    <submittedName>
        <fullName evidence="4">Wadjet anti-phage system protein JetD domain-containing protein</fullName>
    </submittedName>
</protein>
<feature type="compositionally biased region" description="Polar residues" evidence="1">
    <location>
        <begin position="362"/>
        <end position="372"/>
    </location>
</feature>
<reference evidence="5" key="1">
    <citation type="journal article" date="2019" name="Int. J. Syst. Evol. Microbiol.">
        <title>The Global Catalogue of Microorganisms (GCM) 10K type strain sequencing project: providing services to taxonomists for standard genome sequencing and annotation.</title>
        <authorList>
            <consortium name="The Broad Institute Genomics Platform"/>
            <consortium name="The Broad Institute Genome Sequencing Center for Infectious Disease"/>
            <person name="Wu L."/>
            <person name="Ma J."/>
        </authorList>
    </citation>
    <scope>NUCLEOTIDE SEQUENCE [LARGE SCALE GENOMIC DNA]</scope>
    <source>
        <strain evidence="5">JCM 30346</strain>
    </source>
</reference>